<dbReference type="Pfam" id="PF07654">
    <property type="entry name" value="C1-set"/>
    <property type="match status" value="2"/>
</dbReference>
<keyword evidence="4" id="KW-1185">Reference proteome</keyword>
<dbReference type="CDD" id="cd00098">
    <property type="entry name" value="IgC1"/>
    <property type="match status" value="1"/>
</dbReference>
<dbReference type="Proteomes" id="UP000503349">
    <property type="component" value="Chromosome 15"/>
</dbReference>
<dbReference type="AlphaFoldDB" id="A0A6G1QCB9"/>
<evidence type="ECO:0000313" key="3">
    <source>
        <dbReference type="EMBL" id="KAF3700310.1"/>
    </source>
</evidence>
<gene>
    <name evidence="3" type="ORF">EXN66_Car015997</name>
</gene>
<name>A0A6G1QCB9_CHAAH</name>
<dbReference type="SUPFAM" id="SSF48726">
    <property type="entry name" value="Immunoglobulin"/>
    <property type="match status" value="3"/>
</dbReference>
<dbReference type="InterPro" id="IPR050380">
    <property type="entry name" value="Immune_Resp_Modulators"/>
</dbReference>
<dbReference type="InterPro" id="IPR036179">
    <property type="entry name" value="Ig-like_dom_sf"/>
</dbReference>
<evidence type="ECO:0000259" key="2">
    <source>
        <dbReference type="PROSITE" id="PS50835"/>
    </source>
</evidence>
<evidence type="ECO:0000256" key="1">
    <source>
        <dbReference type="ARBA" id="ARBA00023319"/>
    </source>
</evidence>
<proteinExistence type="predicted"/>
<dbReference type="PROSITE" id="PS50835">
    <property type="entry name" value="IG_LIKE"/>
    <property type="match status" value="2"/>
</dbReference>
<reference evidence="3 4" key="1">
    <citation type="submission" date="2019-02" db="EMBL/GenBank/DDBJ databases">
        <title>Opniocepnalus argus genome.</title>
        <authorList>
            <person name="Zhou C."/>
            <person name="Xiao S."/>
        </authorList>
    </citation>
    <scope>NUCLEOTIDE SEQUENCE [LARGE SCALE GENOMIC DNA]</scope>
    <source>
        <strain evidence="3">OARG1902GOOAL</strain>
        <tissue evidence="3">Muscle</tissue>
    </source>
</reference>
<evidence type="ECO:0000313" key="4">
    <source>
        <dbReference type="Proteomes" id="UP000503349"/>
    </source>
</evidence>
<feature type="domain" description="Ig-like" evidence="2">
    <location>
        <begin position="1"/>
        <end position="75"/>
    </location>
</feature>
<dbReference type="PANTHER" id="PTHR23411">
    <property type="entry name" value="TAPASIN"/>
    <property type="match status" value="1"/>
</dbReference>
<dbReference type="InterPro" id="IPR013783">
    <property type="entry name" value="Ig-like_fold"/>
</dbReference>
<dbReference type="InterPro" id="IPR003597">
    <property type="entry name" value="Ig_C1-set"/>
</dbReference>
<accession>A0A6G1QCB9</accession>
<keyword evidence="1" id="KW-0393">Immunoglobulin domain</keyword>
<organism evidence="3 4">
    <name type="scientific">Channa argus</name>
    <name type="common">Northern snakehead</name>
    <name type="synonym">Ophicephalus argus</name>
    <dbReference type="NCBI Taxonomy" id="215402"/>
    <lineage>
        <taxon>Eukaryota</taxon>
        <taxon>Metazoa</taxon>
        <taxon>Chordata</taxon>
        <taxon>Craniata</taxon>
        <taxon>Vertebrata</taxon>
        <taxon>Euteleostomi</taxon>
        <taxon>Actinopterygii</taxon>
        <taxon>Neopterygii</taxon>
        <taxon>Teleostei</taxon>
        <taxon>Neoteleostei</taxon>
        <taxon>Acanthomorphata</taxon>
        <taxon>Anabantaria</taxon>
        <taxon>Anabantiformes</taxon>
        <taxon>Channoidei</taxon>
        <taxon>Channidae</taxon>
        <taxon>Channa</taxon>
    </lineage>
</organism>
<dbReference type="InterPro" id="IPR007110">
    <property type="entry name" value="Ig-like_dom"/>
</dbReference>
<reference evidence="4" key="2">
    <citation type="submission" date="2019-02" db="EMBL/GenBank/DDBJ databases">
        <title>Opniocepnalus argus Var Kimnra genome.</title>
        <authorList>
            <person name="Zhou C."/>
            <person name="Xiao S."/>
        </authorList>
    </citation>
    <scope>NUCLEOTIDE SEQUENCE [LARGE SCALE GENOMIC DNA]</scope>
</reference>
<feature type="domain" description="Ig-like" evidence="2">
    <location>
        <begin position="78"/>
        <end position="177"/>
    </location>
</feature>
<dbReference type="EMBL" id="CM015726">
    <property type="protein sequence ID" value="KAF3700310.1"/>
    <property type="molecule type" value="Genomic_DNA"/>
</dbReference>
<sequence>MMCMIEDGHGGTLNSFKWKKNGVKVDDFISSTIQKIGDSHSAVSVLKVKNTEWDSKAVYTCEVTYQGQTYTKKVSKGPITVTLNQPSPKEMFNNNQTVLDCVITGQDKAVVDEIEITWKIDGENVTGQTGVATSEDGQYRKTSTMTRSHTEWKAAKKVSCSAVREDMTPIVQELTVNKGDGSEPKVTVLIEEIKPSEVTVVCLVFSSVLQDYYIAWSELKDNVSGNYVNGINFPEQKTPKGYLVTSVYTTTNKESEKKVFNCNVWPAGRNEAMTPHGVSLSQGNSHECDK</sequence>
<protein>
    <submittedName>
        <fullName evidence="3">Ig mu chain C region</fullName>
    </submittedName>
</protein>
<dbReference type="Gene3D" id="2.60.40.10">
    <property type="entry name" value="Immunoglobulins"/>
    <property type="match status" value="3"/>
</dbReference>